<feature type="transmembrane region" description="Helical" evidence="1">
    <location>
        <begin position="174"/>
        <end position="195"/>
    </location>
</feature>
<proteinExistence type="predicted"/>
<reference evidence="3" key="1">
    <citation type="journal article" date="2014" name="Proc. Natl. Acad. Sci. U.S.A.">
        <title>Extensive sampling of basidiomycete genomes demonstrates inadequacy of the white-rot/brown-rot paradigm for wood decay fungi.</title>
        <authorList>
            <person name="Riley R."/>
            <person name="Salamov A.A."/>
            <person name="Brown D.W."/>
            <person name="Nagy L.G."/>
            <person name="Floudas D."/>
            <person name="Held B.W."/>
            <person name="Levasseur A."/>
            <person name="Lombard V."/>
            <person name="Morin E."/>
            <person name="Otillar R."/>
            <person name="Lindquist E.A."/>
            <person name="Sun H."/>
            <person name="LaButti K.M."/>
            <person name="Schmutz J."/>
            <person name="Jabbour D."/>
            <person name="Luo H."/>
            <person name="Baker S.E."/>
            <person name="Pisabarro A.G."/>
            <person name="Walton J.D."/>
            <person name="Blanchette R.A."/>
            <person name="Henrissat B."/>
            <person name="Martin F."/>
            <person name="Cullen D."/>
            <person name="Hibbett D.S."/>
            <person name="Grigoriev I.V."/>
        </authorList>
    </citation>
    <scope>NUCLEOTIDE SEQUENCE [LARGE SCALE GENOMIC DNA]</scope>
    <source>
        <strain evidence="3">FD-172 SS1</strain>
    </source>
</reference>
<dbReference type="HOGENOM" id="CLU_059054_3_0_1"/>
<feature type="transmembrane region" description="Helical" evidence="1">
    <location>
        <begin position="207"/>
        <end position="231"/>
    </location>
</feature>
<keyword evidence="3" id="KW-1185">Reference proteome</keyword>
<protein>
    <recommendedName>
        <fullName evidence="4">G-protein coupled receptors family 3 profile domain-containing protein</fullName>
    </recommendedName>
</protein>
<dbReference type="AlphaFoldDB" id="A0A067M7Y8"/>
<evidence type="ECO:0000313" key="2">
    <source>
        <dbReference type="EMBL" id="KDQ11863.1"/>
    </source>
</evidence>
<dbReference type="EMBL" id="KL198054">
    <property type="protein sequence ID" value="KDQ11863.1"/>
    <property type="molecule type" value="Genomic_DNA"/>
</dbReference>
<feature type="transmembrane region" description="Helical" evidence="1">
    <location>
        <begin position="238"/>
        <end position="260"/>
    </location>
</feature>
<dbReference type="OrthoDB" id="3197626at2759"/>
<feature type="transmembrane region" description="Helical" evidence="1">
    <location>
        <begin position="57"/>
        <end position="79"/>
    </location>
</feature>
<organism evidence="2 3">
    <name type="scientific">Botryobasidium botryosum (strain FD-172 SS1)</name>
    <dbReference type="NCBI Taxonomy" id="930990"/>
    <lineage>
        <taxon>Eukaryota</taxon>
        <taxon>Fungi</taxon>
        <taxon>Dikarya</taxon>
        <taxon>Basidiomycota</taxon>
        <taxon>Agaricomycotina</taxon>
        <taxon>Agaricomycetes</taxon>
        <taxon>Cantharellales</taxon>
        <taxon>Botryobasidiaceae</taxon>
        <taxon>Botryobasidium</taxon>
    </lineage>
</organism>
<keyword evidence="1" id="KW-1133">Transmembrane helix</keyword>
<feature type="transmembrane region" description="Helical" evidence="1">
    <location>
        <begin position="91"/>
        <end position="111"/>
    </location>
</feature>
<evidence type="ECO:0008006" key="4">
    <source>
        <dbReference type="Google" id="ProtNLM"/>
    </source>
</evidence>
<gene>
    <name evidence="2" type="ORF">BOTBODRAFT_113766</name>
</gene>
<feature type="transmembrane region" description="Helical" evidence="1">
    <location>
        <begin position="123"/>
        <end position="143"/>
    </location>
</feature>
<name>A0A067M7Y8_BOTB1</name>
<keyword evidence="1" id="KW-0472">Membrane</keyword>
<evidence type="ECO:0000313" key="3">
    <source>
        <dbReference type="Proteomes" id="UP000027195"/>
    </source>
</evidence>
<dbReference type="Proteomes" id="UP000027195">
    <property type="component" value="Unassembled WGS sequence"/>
</dbReference>
<dbReference type="InParanoid" id="A0A067M7Y8"/>
<keyword evidence="1" id="KW-0812">Transmembrane</keyword>
<evidence type="ECO:0000256" key="1">
    <source>
        <dbReference type="SAM" id="Phobius"/>
    </source>
</evidence>
<feature type="transmembrane region" description="Helical" evidence="1">
    <location>
        <begin position="20"/>
        <end position="45"/>
    </location>
</feature>
<accession>A0A067M7Y8</accession>
<sequence>MASLSYWTSPATLGRSFEVVKLLCFVCIGLILCDTLHFASFDWALIRGDRKRRWPYIPYLLVKVVWYLYSALNLAMIFAPTEIDYQGVMDGIEFCMGIIIVCCSSESLLAGRTVCVYSGTTRKVVSVVLIILGAALMVTWMAGVLDARVVWTAAAAQPWSTGGCIYVKVETRYFIKYLATIIFNFTVLILTTVGVRRVGSPPIGVILINHGLIYFLITTFANLVICILTLLRISPLMSLAGAVSSSCVSIMAATRLYVYLADETRPEDGSATTTHQLSPSVHSAPRRAISFIRNAAMEKHGAAVLSGGATDADEDVEKAERTCRGMSEEQVYEVYVGRMHQEKRGSTIRAN</sequence>